<dbReference type="Gene3D" id="3.50.50.60">
    <property type="entry name" value="FAD/NAD(P)-binding domain"/>
    <property type="match status" value="1"/>
</dbReference>
<dbReference type="GO" id="GO:0008688">
    <property type="term" value="F:3-(3-hydroxyphenyl)propionate hydroxylase activity"/>
    <property type="evidence" value="ECO:0007669"/>
    <property type="project" value="TreeGrafter"/>
</dbReference>
<sequence>MSATDVIVVGAGPTGLITAIQLAQRGHSVRVLEKWSAPYPLPRAVHFDAEIGRVLQSCGIGDELRTMIEPADVYEWRNANGTTLLRFGLVGDAPSGWPVSSMFCQPELEALLERRARSLPGLELVRGVEASSIEQHTDHVVVATTDGAEHSARYVVGADGARSTVRGLLGIELIDLGYFYDWFVVDLIPNEPRVYDPVNLQVCDPARPTTAVSGGPGRRRWEFMLLPGEDPATFCTEERAWALLAPWDIAPDNSRLERFANYRFHARYAPTWHEGRVFLAGDAAHQTPPFAGQGLCAGARDAVNLAWKLDLVLAGAASESLLEAYDAERIAPARQVLEFAMDLGKVICVPDPQEAAARDAAMAAVVTDELSPVPPFPAATEGIFATDTPHAGRLSVQGIVDGRPFDDVHGAGFRLVTVGTDAVAPEAAEWFESIGGRIVALPDPNPRHAAWFADASVTWALHRPDFLVYGTAADAPGATALVTRLREDLGAS</sequence>
<evidence type="ECO:0000313" key="4">
    <source>
        <dbReference type="EMBL" id="CAB4730318.1"/>
    </source>
</evidence>
<evidence type="ECO:0000313" key="6">
    <source>
        <dbReference type="EMBL" id="CAB4848605.1"/>
    </source>
</evidence>
<reference evidence="3" key="1">
    <citation type="submission" date="2020-05" db="EMBL/GenBank/DDBJ databases">
        <authorList>
            <person name="Chiriac C."/>
            <person name="Salcher M."/>
            <person name="Ghai R."/>
            <person name="Kavagutti S V."/>
        </authorList>
    </citation>
    <scope>NUCLEOTIDE SEQUENCE</scope>
</reference>
<dbReference type="PRINTS" id="PR00420">
    <property type="entry name" value="RNGMNOXGNASE"/>
</dbReference>
<dbReference type="SUPFAM" id="SSF51905">
    <property type="entry name" value="FAD/NAD(P)-binding domain"/>
    <property type="match status" value="1"/>
</dbReference>
<dbReference type="EMBL" id="CAFBOL010000081">
    <property type="protein sequence ID" value="CAB5004150.1"/>
    <property type="molecule type" value="Genomic_DNA"/>
</dbReference>
<dbReference type="PANTHER" id="PTHR43476">
    <property type="entry name" value="3-(3-HYDROXY-PHENYL)PROPIONATE/3-HYDROXYCINNAMIC ACID HYDROXYLASE"/>
    <property type="match status" value="1"/>
</dbReference>
<dbReference type="AlphaFoldDB" id="A0A6J6A8C4"/>
<proteinExistence type="predicted"/>
<evidence type="ECO:0000313" key="3">
    <source>
        <dbReference type="EMBL" id="CAB4364425.1"/>
    </source>
</evidence>
<dbReference type="GO" id="GO:0019622">
    <property type="term" value="P:3-(3-hydroxy)phenylpropionate catabolic process"/>
    <property type="evidence" value="ECO:0007669"/>
    <property type="project" value="TreeGrafter"/>
</dbReference>
<dbReference type="NCBIfam" id="NF004829">
    <property type="entry name" value="PRK06183.1-3"/>
    <property type="match status" value="1"/>
</dbReference>
<organism evidence="3">
    <name type="scientific">freshwater metagenome</name>
    <dbReference type="NCBI Taxonomy" id="449393"/>
    <lineage>
        <taxon>unclassified sequences</taxon>
        <taxon>metagenomes</taxon>
        <taxon>ecological metagenomes</taxon>
    </lineage>
</organism>
<protein>
    <submittedName>
        <fullName evidence="3">Unannotated protein</fullName>
    </submittedName>
</protein>
<dbReference type="EMBL" id="CAFAAV010000169">
    <property type="protein sequence ID" value="CAB4829712.1"/>
    <property type="molecule type" value="Genomic_DNA"/>
</dbReference>
<dbReference type="InterPro" id="IPR050631">
    <property type="entry name" value="PheA/TfdB_FAD_monoxygenase"/>
</dbReference>
<dbReference type="InterPro" id="IPR036188">
    <property type="entry name" value="FAD/NAD-bd_sf"/>
</dbReference>
<dbReference type="EMBL" id="CAFBMT010000014">
    <property type="protein sequence ID" value="CAB4942718.1"/>
    <property type="molecule type" value="Genomic_DNA"/>
</dbReference>
<dbReference type="InterPro" id="IPR002938">
    <property type="entry name" value="FAD-bd"/>
</dbReference>
<dbReference type="EMBL" id="CAEZYF010000013">
    <property type="protein sequence ID" value="CAB4730318.1"/>
    <property type="molecule type" value="Genomic_DNA"/>
</dbReference>
<dbReference type="EMBL" id="CAESGF010000013">
    <property type="protein sequence ID" value="CAB4364425.1"/>
    <property type="molecule type" value="Genomic_DNA"/>
</dbReference>
<dbReference type="EMBL" id="CAFBIY010000028">
    <property type="protein sequence ID" value="CAB4848605.1"/>
    <property type="molecule type" value="Genomic_DNA"/>
</dbReference>
<dbReference type="Gene3D" id="3.30.70.2450">
    <property type="match status" value="1"/>
</dbReference>
<dbReference type="GO" id="GO:0071949">
    <property type="term" value="F:FAD binding"/>
    <property type="evidence" value="ECO:0007669"/>
    <property type="project" value="InterPro"/>
</dbReference>
<name>A0A6J6A8C4_9ZZZZ</name>
<accession>A0A6J6A8C4</accession>
<evidence type="ECO:0000313" key="7">
    <source>
        <dbReference type="EMBL" id="CAB4942718.1"/>
    </source>
</evidence>
<evidence type="ECO:0000256" key="1">
    <source>
        <dbReference type="ARBA" id="ARBA00023002"/>
    </source>
</evidence>
<evidence type="ECO:0000313" key="8">
    <source>
        <dbReference type="EMBL" id="CAB5004150.1"/>
    </source>
</evidence>
<dbReference type="Pfam" id="PF01494">
    <property type="entry name" value="FAD_binding_3"/>
    <property type="match status" value="1"/>
</dbReference>
<feature type="domain" description="FAD-binding" evidence="2">
    <location>
        <begin position="4"/>
        <end position="340"/>
    </location>
</feature>
<evidence type="ECO:0000259" key="2">
    <source>
        <dbReference type="Pfam" id="PF01494"/>
    </source>
</evidence>
<gene>
    <name evidence="4" type="ORF">UFOPK2656_02062</name>
    <name evidence="5" type="ORF">UFOPK3099_01961</name>
    <name evidence="6" type="ORF">UFOPK3267_00742</name>
    <name evidence="7" type="ORF">UFOPK3651_02305</name>
    <name evidence="8" type="ORF">UFOPK3931_02381</name>
    <name evidence="3" type="ORF">UFOPK4189_02186</name>
</gene>
<keyword evidence="1" id="KW-0560">Oxidoreductase</keyword>
<evidence type="ECO:0000313" key="5">
    <source>
        <dbReference type="EMBL" id="CAB4829712.1"/>
    </source>
</evidence>
<dbReference type="PANTHER" id="PTHR43476:SF3">
    <property type="entry name" value="FAD-BINDING MONOOXYGENASE"/>
    <property type="match status" value="1"/>
</dbReference>